<dbReference type="EMBL" id="OGUU01000008">
    <property type="protein sequence ID" value="SPC08796.1"/>
    <property type="molecule type" value="Genomic_DNA"/>
</dbReference>
<feature type="compositionally biased region" description="Basic and acidic residues" evidence="1">
    <location>
        <begin position="1"/>
        <end position="12"/>
    </location>
</feature>
<gene>
    <name evidence="2" type="ORF">CBM2594_A40119</name>
</gene>
<accession>A0A7Z7J5H0</accession>
<evidence type="ECO:0000313" key="3">
    <source>
        <dbReference type="Proteomes" id="UP000257139"/>
    </source>
</evidence>
<reference evidence="2 3" key="1">
    <citation type="submission" date="2018-01" db="EMBL/GenBank/DDBJ databases">
        <authorList>
            <person name="Clerissi C."/>
        </authorList>
    </citation>
    <scope>NUCLEOTIDE SEQUENCE [LARGE SCALE GENOMIC DNA]</scope>
    <source>
        <strain evidence="2">Cupriavidus taiwanensis STM 6021</strain>
    </source>
</reference>
<organism evidence="2 3">
    <name type="scientific">Cupriavidus taiwanensis</name>
    <dbReference type="NCBI Taxonomy" id="164546"/>
    <lineage>
        <taxon>Bacteria</taxon>
        <taxon>Pseudomonadati</taxon>
        <taxon>Pseudomonadota</taxon>
        <taxon>Betaproteobacteria</taxon>
        <taxon>Burkholderiales</taxon>
        <taxon>Burkholderiaceae</taxon>
        <taxon>Cupriavidus</taxon>
    </lineage>
</organism>
<dbReference type="AlphaFoldDB" id="A0A7Z7J5H0"/>
<evidence type="ECO:0000313" key="2">
    <source>
        <dbReference type="EMBL" id="SPC08796.1"/>
    </source>
</evidence>
<name>A0A7Z7J5H0_9BURK</name>
<protein>
    <submittedName>
        <fullName evidence="2">Uncharacterized protein</fullName>
    </submittedName>
</protein>
<comment type="caution">
    <text evidence="2">The sequence shown here is derived from an EMBL/GenBank/DDBJ whole genome shotgun (WGS) entry which is preliminary data.</text>
</comment>
<sequence length="26" mass="3152">MRLFQKEKRYELQDQWTPPGHHAPSA</sequence>
<evidence type="ECO:0000256" key="1">
    <source>
        <dbReference type="SAM" id="MobiDB-lite"/>
    </source>
</evidence>
<feature type="region of interest" description="Disordered" evidence="1">
    <location>
        <begin position="1"/>
        <end position="26"/>
    </location>
</feature>
<dbReference type="Proteomes" id="UP000257139">
    <property type="component" value="Chromosome CBM2594_a"/>
</dbReference>
<proteinExistence type="predicted"/>